<name>A0A5B7ILR8_PORTR</name>
<gene>
    <name evidence="1" type="ORF">E2C01_081258</name>
</gene>
<dbReference type="EMBL" id="VSRR010071422">
    <property type="protein sequence ID" value="MPC86431.1"/>
    <property type="molecule type" value="Genomic_DNA"/>
</dbReference>
<protein>
    <submittedName>
        <fullName evidence="1">Uncharacterized protein</fullName>
    </submittedName>
</protein>
<comment type="caution">
    <text evidence="1">The sequence shown here is derived from an EMBL/GenBank/DDBJ whole genome shotgun (WGS) entry which is preliminary data.</text>
</comment>
<reference evidence="1 2" key="1">
    <citation type="submission" date="2019-05" db="EMBL/GenBank/DDBJ databases">
        <title>Another draft genome of Portunus trituberculatus and its Hox gene families provides insights of decapod evolution.</title>
        <authorList>
            <person name="Jeong J.-H."/>
            <person name="Song I."/>
            <person name="Kim S."/>
            <person name="Choi T."/>
            <person name="Kim D."/>
            <person name="Ryu S."/>
            <person name="Kim W."/>
        </authorList>
    </citation>
    <scope>NUCLEOTIDE SEQUENCE [LARGE SCALE GENOMIC DNA]</scope>
    <source>
        <tissue evidence="1">Muscle</tissue>
    </source>
</reference>
<dbReference type="OrthoDB" id="1022638at2759"/>
<organism evidence="1 2">
    <name type="scientific">Portunus trituberculatus</name>
    <name type="common">Swimming crab</name>
    <name type="synonym">Neptunus trituberculatus</name>
    <dbReference type="NCBI Taxonomy" id="210409"/>
    <lineage>
        <taxon>Eukaryota</taxon>
        <taxon>Metazoa</taxon>
        <taxon>Ecdysozoa</taxon>
        <taxon>Arthropoda</taxon>
        <taxon>Crustacea</taxon>
        <taxon>Multicrustacea</taxon>
        <taxon>Malacostraca</taxon>
        <taxon>Eumalacostraca</taxon>
        <taxon>Eucarida</taxon>
        <taxon>Decapoda</taxon>
        <taxon>Pleocyemata</taxon>
        <taxon>Brachyura</taxon>
        <taxon>Eubrachyura</taxon>
        <taxon>Portunoidea</taxon>
        <taxon>Portunidae</taxon>
        <taxon>Portuninae</taxon>
        <taxon>Portunus</taxon>
    </lineage>
</organism>
<evidence type="ECO:0000313" key="1">
    <source>
        <dbReference type="EMBL" id="MPC86431.1"/>
    </source>
</evidence>
<proteinExistence type="predicted"/>
<keyword evidence="2" id="KW-1185">Reference proteome</keyword>
<dbReference type="Proteomes" id="UP000324222">
    <property type="component" value="Unassembled WGS sequence"/>
</dbReference>
<dbReference type="AlphaFoldDB" id="A0A5B7ILR8"/>
<evidence type="ECO:0000313" key="2">
    <source>
        <dbReference type="Proteomes" id="UP000324222"/>
    </source>
</evidence>
<accession>A0A5B7ILR8</accession>
<sequence length="126" mass="13465">MHYNNSKNTIYLHFTSTPPSPPPTGLKGCVRMAACVGVLPPPAQGAPPPTSSLVSDTHRYACKSYANKLLQNLCALWHSQHFCDVEISAGGFVVKVRRGQVGVWVGRKWGEGGECGCGGDGGRRKV</sequence>